<dbReference type="Proteomes" id="UP000218334">
    <property type="component" value="Unassembled WGS sequence"/>
</dbReference>
<keyword evidence="3" id="KW-1185">Reference proteome</keyword>
<evidence type="ECO:0000313" key="2">
    <source>
        <dbReference type="EMBL" id="PBK60528.1"/>
    </source>
</evidence>
<feature type="region of interest" description="Disordered" evidence="1">
    <location>
        <begin position="49"/>
        <end position="142"/>
    </location>
</feature>
<dbReference type="AlphaFoldDB" id="A0A2H3B3F3"/>
<accession>A0A2H3B3F3</accession>
<evidence type="ECO:0000256" key="1">
    <source>
        <dbReference type="SAM" id="MobiDB-lite"/>
    </source>
</evidence>
<dbReference type="EMBL" id="KZ293485">
    <property type="protein sequence ID" value="PBK60528.1"/>
    <property type="molecule type" value="Genomic_DNA"/>
</dbReference>
<name>A0A2H3B3F3_9AGAR</name>
<protein>
    <submittedName>
        <fullName evidence="2">Uncharacterized protein</fullName>
    </submittedName>
</protein>
<reference evidence="3" key="1">
    <citation type="journal article" date="2017" name="Nat. Ecol. Evol.">
        <title>Genome expansion and lineage-specific genetic innovations in the forest pathogenic fungi Armillaria.</title>
        <authorList>
            <person name="Sipos G."/>
            <person name="Prasanna A.N."/>
            <person name="Walter M.C."/>
            <person name="O'Connor E."/>
            <person name="Balint B."/>
            <person name="Krizsan K."/>
            <person name="Kiss B."/>
            <person name="Hess J."/>
            <person name="Varga T."/>
            <person name="Slot J."/>
            <person name="Riley R."/>
            <person name="Boka B."/>
            <person name="Rigling D."/>
            <person name="Barry K."/>
            <person name="Lee J."/>
            <person name="Mihaltcheva S."/>
            <person name="LaButti K."/>
            <person name="Lipzen A."/>
            <person name="Waldron R."/>
            <person name="Moloney N.M."/>
            <person name="Sperisen C."/>
            <person name="Kredics L."/>
            <person name="Vagvoelgyi C."/>
            <person name="Patrignani A."/>
            <person name="Fitzpatrick D."/>
            <person name="Nagy I."/>
            <person name="Doyle S."/>
            <person name="Anderson J.B."/>
            <person name="Grigoriev I.V."/>
            <person name="Gueldener U."/>
            <person name="Muensterkoetter M."/>
            <person name="Nagy L.G."/>
        </authorList>
    </citation>
    <scope>NUCLEOTIDE SEQUENCE [LARGE SCALE GENOMIC DNA]</scope>
    <source>
        <strain evidence="3">28-4</strain>
    </source>
</reference>
<feature type="compositionally biased region" description="Basic and acidic residues" evidence="1">
    <location>
        <begin position="110"/>
        <end position="129"/>
    </location>
</feature>
<feature type="compositionally biased region" description="Acidic residues" evidence="1">
    <location>
        <begin position="58"/>
        <end position="70"/>
    </location>
</feature>
<proteinExistence type="predicted"/>
<gene>
    <name evidence="2" type="ORF">ARMSODRAFT_1068323</name>
</gene>
<dbReference type="STRING" id="1076256.A0A2H3B3F3"/>
<sequence length="142" mass="15516">SWLALKDISKLQQYEIEAYINEPFKMSGDLLTGYKVVLDSSEWEKRKTEQAKAAASEDVVDEVDQLDSENEEKPKKQKRASEGGASARKRKTNTTGDTKKNASPKGKIGGKKENVESENDGKADEDVGTSKKGASPPLAKKA</sequence>
<evidence type="ECO:0000313" key="3">
    <source>
        <dbReference type="Proteomes" id="UP000218334"/>
    </source>
</evidence>
<organism evidence="2 3">
    <name type="scientific">Armillaria solidipes</name>
    <dbReference type="NCBI Taxonomy" id="1076256"/>
    <lineage>
        <taxon>Eukaryota</taxon>
        <taxon>Fungi</taxon>
        <taxon>Dikarya</taxon>
        <taxon>Basidiomycota</taxon>
        <taxon>Agaricomycotina</taxon>
        <taxon>Agaricomycetes</taxon>
        <taxon>Agaricomycetidae</taxon>
        <taxon>Agaricales</taxon>
        <taxon>Marasmiineae</taxon>
        <taxon>Physalacriaceae</taxon>
        <taxon>Armillaria</taxon>
    </lineage>
</organism>
<feature type="non-terminal residue" evidence="2">
    <location>
        <position position="1"/>
    </location>
</feature>